<proteinExistence type="predicted"/>
<dbReference type="InterPro" id="IPR018490">
    <property type="entry name" value="cNMP-bd_dom_sf"/>
</dbReference>
<dbReference type="SUPFAM" id="SSF51206">
    <property type="entry name" value="cAMP-binding domain-like"/>
    <property type="match status" value="1"/>
</dbReference>
<dbReference type="Gene3D" id="2.60.120.10">
    <property type="entry name" value="Jelly Rolls"/>
    <property type="match status" value="1"/>
</dbReference>
<evidence type="ECO:0000313" key="1">
    <source>
        <dbReference type="EMBL" id="GET39442.1"/>
    </source>
</evidence>
<dbReference type="EMBL" id="BLAY01000066">
    <property type="protein sequence ID" value="GET39442.1"/>
    <property type="molecule type" value="Genomic_DNA"/>
</dbReference>
<dbReference type="AlphaFoldDB" id="A0AAV3XGC2"/>
<reference evidence="1" key="1">
    <citation type="submission" date="2019-10" db="EMBL/GenBank/DDBJ databases">
        <title>Draft genome sequece of Microseira wollei NIES-4236.</title>
        <authorList>
            <person name="Yamaguchi H."/>
            <person name="Suzuki S."/>
            <person name="Kawachi M."/>
        </authorList>
    </citation>
    <scope>NUCLEOTIDE SEQUENCE</scope>
    <source>
        <strain evidence="1">NIES-4236</strain>
    </source>
</reference>
<comment type="caution">
    <text evidence="1">The sequence shown here is derived from an EMBL/GenBank/DDBJ whole genome shotgun (WGS) entry which is preliminary data.</text>
</comment>
<evidence type="ECO:0000313" key="2">
    <source>
        <dbReference type="Proteomes" id="UP001050975"/>
    </source>
</evidence>
<accession>A0AAV3XGC2</accession>
<organism evidence="1 2">
    <name type="scientific">Microseira wollei NIES-4236</name>
    <dbReference type="NCBI Taxonomy" id="2530354"/>
    <lineage>
        <taxon>Bacteria</taxon>
        <taxon>Bacillati</taxon>
        <taxon>Cyanobacteriota</taxon>
        <taxon>Cyanophyceae</taxon>
        <taxon>Oscillatoriophycideae</taxon>
        <taxon>Aerosakkonematales</taxon>
        <taxon>Aerosakkonemataceae</taxon>
        <taxon>Microseira</taxon>
    </lineage>
</organism>
<name>A0AAV3XGC2_9CYAN</name>
<sequence length="162" mass="18128">MQAIPLPLKQRIYEVNEPIEHVYFPNSGVISFLGVLGNGGTVEVASVGNEGMIGTPILLGTDRIPAETMVQVAGDSWRMKVDVFKREVPPGSPFHNLLLRYVQALMNQLILTVICNTLHPVEARCCRWLLQVQDRVGLDEFILTQEFLSQMLGVRRASVRQD</sequence>
<protein>
    <submittedName>
        <fullName evidence="1">Cyclic nucleotide-binding protein</fullName>
    </submittedName>
</protein>
<dbReference type="InterPro" id="IPR014710">
    <property type="entry name" value="RmlC-like_jellyroll"/>
</dbReference>
<keyword evidence="2" id="KW-1185">Reference proteome</keyword>
<dbReference type="Proteomes" id="UP001050975">
    <property type="component" value="Unassembled WGS sequence"/>
</dbReference>
<gene>
    <name evidence="1" type="ORF">MiSe_42110</name>
</gene>